<dbReference type="KEGG" id="tbg:TbgDal_IX5170"/>
<name>C9ZYE2_TRYB9</name>
<reference evidence="2" key="1">
    <citation type="journal article" date="2010" name="PLoS Negl. Trop. Dis.">
        <title>The genome sequence of Trypanosoma brucei gambiense, causative agent of chronic human african trypanosomiasis.</title>
        <authorList>
            <person name="Jackson A.P."/>
            <person name="Sanders M."/>
            <person name="Berry A."/>
            <person name="McQuillan J."/>
            <person name="Aslett M.A."/>
            <person name="Quail M.A."/>
            <person name="Chukualim B."/>
            <person name="Capewell P."/>
            <person name="MacLeod A."/>
            <person name="Melville S.E."/>
            <person name="Gibson W."/>
            <person name="Barry J.D."/>
            <person name="Berriman M."/>
            <person name="Hertz-Fowler C."/>
        </authorList>
    </citation>
    <scope>NUCLEOTIDE SEQUENCE [LARGE SCALE GENOMIC DNA]</scope>
    <source>
        <strain evidence="2">MHOM/CI/86/DAL972</strain>
    </source>
</reference>
<dbReference type="Proteomes" id="UP000002316">
    <property type="component" value="Chromosome 9"/>
</dbReference>
<gene>
    <name evidence="1" type="ORF">TbgDal_IX5170</name>
</gene>
<proteinExistence type="predicted"/>
<organism evidence="1 2">
    <name type="scientific">Trypanosoma brucei gambiense (strain MHOM/CI/86/DAL972)</name>
    <dbReference type="NCBI Taxonomy" id="679716"/>
    <lineage>
        <taxon>Eukaryota</taxon>
        <taxon>Discoba</taxon>
        <taxon>Euglenozoa</taxon>
        <taxon>Kinetoplastea</taxon>
        <taxon>Metakinetoplastina</taxon>
        <taxon>Trypanosomatida</taxon>
        <taxon>Trypanosomatidae</taxon>
        <taxon>Trypanosoma</taxon>
    </lineage>
</organism>
<dbReference type="VEuPathDB" id="TriTrypDB:Tbg972.9.5170"/>
<dbReference type="GeneID" id="23860539"/>
<dbReference type="EMBL" id="FN554972">
    <property type="protein sequence ID" value="CBH14441.1"/>
    <property type="molecule type" value="Genomic_DNA"/>
</dbReference>
<evidence type="ECO:0000313" key="2">
    <source>
        <dbReference type="Proteomes" id="UP000002316"/>
    </source>
</evidence>
<dbReference type="AlphaFoldDB" id="C9ZYE2"/>
<dbReference type="RefSeq" id="XP_011776707.1">
    <property type="nucleotide sequence ID" value="XM_011778405.1"/>
</dbReference>
<sequence>MQELAVFKRPHLHACSEYVDVAVELAPLRRCESFTDFLQLLQGELEFIYGSAPKSFNNAILYSTHEAPCSFSCYFSEKQLEMLRNFDEACEKESQMRVSYENVVAECDAKVEENKDRKMNRRRRMEMEKARKRVKVMDRDVKQAEYEVKKSAQKLANIFQIAALRVLLN</sequence>
<accession>C9ZYE2</accession>
<evidence type="ECO:0000313" key="1">
    <source>
        <dbReference type="EMBL" id="CBH14441.1"/>
    </source>
</evidence>
<protein>
    <submittedName>
        <fullName evidence="1">Uncharacterized protein</fullName>
    </submittedName>
</protein>